<organism evidence="1 2">
    <name type="scientific">Choanephora cucurbitarum</name>
    <dbReference type="NCBI Taxonomy" id="101091"/>
    <lineage>
        <taxon>Eukaryota</taxon>
        <taxon>Fungi</taxon>
        <taxon>Fungi incertae sedis</taxon>
        <taxon>Mucoromycota</taxon>
        <taxon>Mucoromycotina</taxon>
        <taxon>Mucoromycetes</taxon>
        <taxon>Mucorales</taxon>
        <taxon>Mucorineae</taxon>
        <taxon>Choanephoraceae</taxon>
        <taxon>Choanephoroideae</taxon>
        <taxon>Choanephora</taxon>
    </lineage>
</organism>
<dbReference type="GO" id="GO:0005829">
    <property type="term" value="C:cytosol"/>
    <property type="evidence" value="ECO:0007669"/>
    <property type="project" value="TreeGrafter"/>
</dbReference>
<dbReference type="OrthoDB" id="10250600at2759"/>
<evidence type="ECO:0000313" key="2">
    <source>
        <dbReference type="Proteomes" id="UP000093000"/>
    </source>
</evidence>
<gene>
    <name evidence="1" type="primary">PSMD5</name>
    <name evidence="1" type="ORF">A0J61_02501</name>
</gene>
<protein>
    <submittedName>
        <fullName evidence="1">26S proteasome non-ATPase regulatory subunit 5</fullName>
    </submittedName>
</protein>
<dbReference type="GO" id="GO:0043248">
    <property type="term" value="P:proteasome assembly"/>
    <property type="evidence" value="ECO:0007669"/>
    <property type="project" value="InterPro"/>
</dbReference>
<comment type="caution">
    <text evidence="1">The sequence shown here is derived from an EMBL/GenBank/DDBJ whole genome shotgun (WGS) entry which is preliminary data.</text>
</comment>
<dbReference type="Proteomes" id="UP000093000">
    <property type="component" value="Unassembled WGS sequence"/>
</dbReference>
<dbReference type="SUPFAM" id="SSF48371">
    <property type="entry name" value="ARM repeat"/>
    <property type="match status" value="1"/>
</dbReference>
<keyword evidence="2" id="KW-1185">Reference proteome</keyword>
<keyword evidence="1" id="KW-0647">Proteasome</keyword>
<dbReference type="PANTHER" id="PTHR13554:SF10">
    <property type="entry name" value="26S PROTEASOME NON-ATPASE REGULATORY SUBUNIT 5"/>
    <property type="match status" value="1"/>
</dbReference>
<dbReference type="EMBL" id="LUGH01000095">
    <property type="protein sequence ID" value="OBZ89442.1"/>
    <property type="molecule type" value="Genomic_DNA"/>
</dbReference>
<accession>A0A1C7NJU4</accession>
<dbReference type="InterPro" id="IPR016024">
    <property type="entry name" value="ARM-type_fold"/>
</dbReference>
<dbReference type="InParanoid" id="A0A1C7NJU4"/>
<reference evidence="1 2" key="1">
    <citation type="submission" date="2016-03" db="EMBL/GenBank/DDBJ databases">
        <title>Choanephora cucurbitarum.</title>
        <authorList>
            <person name="Min B."/>
            <person name="Park H."/>
            <person name="Park J.-H."/>
            <person name="Shin H.-D."/>
            <person name="Choi I.-G."/>
        </authorList>
    </citation>
    <scope>NUCLEOTIDE SEQUENCE [LARGE SCALE GENOMIC DNA]</scope>
    <source>
        <strain evidence="1 2">KUS-F28377</strain>
    </source>
</reference>
<sequence>MSPATLSPVDQLARVLAPNSSASVSEKVSLLQAFSATLNDVLTLERSLQILNQIPLQLFYLGFSAEDERLTIVLCEVINKILQPFSYEQIMSEENKTFLIQGLTHFTPEIRCLSLQQVFKCLSANQSVSDMTHSDVFPLVVATIAFQDTHTANKASDLLFQITQTTPGQEAFFGPTCMAMLKQLLQVNGTISFRVYDLLIKVATISDNHFKDCEASGLLGAFTRELASDDLLLKINAIELLNEIAATPSGLSFLEKANLINTIATVLDNTDDSDVVVQLVKCAVIKFFGNLGENKAIEFEPFDTQYRLLERIGACLESSNIEILIVTVSTLGLLGSHTDGLKMVYSHQNKRLVQKILEIYGASVGQLKSVCLQTISKWLSNKDDNNSQEMEHLTLDIYDHMEGRPSTLLSVVKEAKQPDDSLRIAAFAVMQSIACHTWGIQKMANSSEFMNYILNRTTEYDEQGQTWKYAIVQTMAGAPDASSVFTNYYQQLQVYVRQGPFFRVVEPVAAVENS</sequence>
<dbReference type="GO" id="GO:0000502">
    <property type="term" value="C:proteasome complex"/>
    <property type="evidence" value="ECO:0007669"/>
    <property type="project" value="UniProtKB-KW"/>
</dbReference>
<dbReference type="AlphaFoldDB" id="A0A1C7NJU4"/>
<dbReference type="STRING" id="101091.A0A1C7NJU4"/>
<dbReference type="Gene3D" id="1.25.10.10">
    <property type="entry name" value="Leucine-rich Repeat Variant"/>
    <property type="match status" value="1"/>
</dbReference>
<proteinExistence type="predicted"/>
<dbReference type="Pfam" id="PF10508">
    <property type="entry name" value="Proteasom_PSMB"/>
    <property type="match status" value="1"/>
</dbReference>
<dbReference type="InterPro" id="IPR019538">
    <property type="entry name" value="PSMD5"/>
</dbReference>
<dbReference type="PANTHER" id="PTHR13554">
    <property type="entry name" value="26S PROTEASOME NON-ATPASE REGULATORY SUBUNIT 5-RELATED"/>
    <property type="match status" value="1"/>
</dbReference>
<dbReference type="InterPro" id="IPR011989">
    <property type="entry name" value="ARM-like"/>
</dbReference>
<name>A0A1C7NJU4_9FUNG</name>
<evidence type="ECO:0000313" key="1">
    <source>
        <dbReference type="EMBL" id="OBZ89442.1"/>
    </source>
</evidence>